<proteinExistence type="predicted"/>
<dbReference type="Proteomes" id="UP000235405">
    <property type="component" value="Unassembled WGS sequence"/>
</dbReference>
<dbReference type="RefSeq" id="WP_102481661.1">
    <property type="nucleotide sequence ID" value="NZ_MCSW01000025.1"/>
</dbReference>
<organism evidence="1 2">
    <name type="scientific">Vibrio splendidus</name>
    <dbReference type="NCBI Taxonomy" id="29497"/>
    <lineage>
        <taxon>Bacteria</taxon>
        <taxon>Pseudomonadati</taxon>
        <taxon>Pseudomonadota</taxon>
        <taxon>Gammaproteobacteria</taxon>
        <taxon>Vibrionales</taxon>
        <taxon>Vibrionaceae</taxon>
        <taxon>Vibrio</taxon>
    </lineage>
</organism>
<gene>
    <name evidence="1" type="ORF">BCV19_02605</name>
</gene>
<protein>
    <recommendedName>
        <fullName evidence="3">Integrase</fullName>
    </recommendedName>
</protein>
<dbReference type="EMBL" id="MCSW01000025">
    <property type="protein sequence ID" value="PMF33354.1"/>
    <property type="molecule type" value="Genomic_DNA"/>
</dbReference>
<reference evidence="2" key="1">
    <citation type="submission" date="2016-07" db="EMBL/GenBank/DDBJ databases">
        <title>Nontailed viruses are major unrecognized killers of bacteria in the ocean.</title>
        <authorList>
            <person name="Kauffman K."/>
            <person name="Hussain F."/>
            <person name="Yang J."/>
            <person name="Arevalo P."/>
            <person name="Brown J."/>
            <person name="Cutler M."/>
            <person name="Kelly L."/>
            <person name="Polz M.F."/>
        </authorList>
    </citation>
    <scope>NUCLEOTIDE SEQUENCE [LARGE SCALE GENOMIC DNA]</scope>
    <source>
        <strain evidence="2">10N.286.54.F3</strain>
    </source>
</reference>
<evidence type="ECO:0008006" key="3">
    <source>
        <dbReference type="Google" id="ProtNLM"/>
    </source>
</evidence>
<evidence type="ECO:0000313" key="2">
    <source>
        <dbReference type="Proteomes" id="UP000235405"/>
    </source>
</evidence>
<name>A0A2N7CK13_VIBSP</name>
<sequence length="703" mass="80103">MKYHVQNGKPGFNYTCDRGIDRFIELSTYHLQLKDRDVLSELMILYCQGKRSASYVSWIKRINSTLYATFEYICIDCLPTNATEWRELVKQAYAKTLVSSNNKALSTRVDEWNKNLKPFLVFLKDRDVIPPHVIIPRMKKTGELTKKSSFKAVLIGEKKATEVKVDDTINNVLVPISLSRSDVEYLDEIQFDLKRSRNALHDCLLKYWQAIKLHYDFAQSLMEEFPKKHPQLLARYINSDLYDFSYDRNDLGKDGKPKPPRRRHIANPTSLFGSMLFMYVVGSECNGIFKLQDLPKAKLPSSLSDQAFTSDAVRCLPKLGFESTDNIDISHRFDWCFGYIRNADIGCLIALLMMLNPKFTYISLLQAKVKYTDNKPLLELDDLGMSFSITKARASDMKKENLDDVSLEIIEFLHEIRKKHLHLIKNKKQENFLFLAYSRKSKGLVNPDSCKVDKIITGSESKRSIELGHKQIHLSSHFPSLLGIGLGPGAINHSKIRASEGVLEWFRTGSIASASRILGNTQKVALKYYIPEPLIAQYNTRLVRRFQNLLIVAATFKEDYCLEAVDFNSWQEIHHFLLTLLEDEGNKSPLIEYLRSLSSEGVSSEVKGALDVPLSENVLTALYLYRLAALNSSVSSKDLSIVDDATQLSPLAFITLANHLINFLPTSKESRISQIHIRATEQATKLLNKTSWGDLFVSKGKEQ</sequence>
<evidence type="ECO:0000313" key="1">
    <source>
        <dbReference type="EMBL" id="PMF33354.1"/>
    </source>
</evidence>
<comment type="caution">
    <text evidence="1">The sequence shown here is derived from an EMBL/GenBank/DDBJ whole genome shotgun (WGS) entry which is preliminary data.</text>
</comment>
<accession>A0A2N7CK13</accession>
<dbReference type="AlphaFoldDB" id="A0A2N7CK13"/>